<dbReference type="GO" id="GO:0046872">
    <property type="term" value="F:metal ion binding"/>
    <property type="evidence" value="ECO:0007669"/>
    <property type="project" value="UniProtKB-KW"/>
</dbReference>
<keyword evidence="4" id="KW-0540">Nuclease</keyword>
<evidence type="ECO:0000256" key="2">
    <source>
        <dbReference type="ARBA" id="ARBA00022723"/>
    </source>
</evidence>
<feature type="domain" description="DDE Tnp4" evidence="3">
    <location>
        <begin position="138"/>
        <end position="197"/>
    </location>
</feature>
<keyword evidence="2" id="KW-0479">Metal-binding</keyword>
<dbReference type="GO" id="GO:0004519">
    <property type="term" value="F:endonuclease activity"/>
    <property type="evidence" value="ECO:0007669"/>
    <property type="project" value="UniProtKB-KW"/>
</dbReference>
<reference evidence="4 5" key="1">
    <citation type="journal article" date="2024" name="BMC Genomics">
        <title>De novo assembly and annotation of Popillia japonica's genome with initial clues to its potential as an invasive pest.</title>
        <authorList>
            <person name="Cucini C."/>
            <person name="Boschi S."/>
            <person name="Funari R."/>
            <person name="Cardaioli E."/>
            <person name="Iannotti N."/>
            <person name="Marturano G."/>
            <person name="Paoli F."/>
            <person name="Bruttini M."/>
            <person name="Carapelli A."/>
            <person name="Frati F."/>
            <person name="Nardi F."/>
        </authorList>
    </citation>
    <scope>NUCLEOTIDE SEQUENCE [LARGE SCALE GENOMIC DNA]</scope>
    <source>
        <strain evidence="4">DMR45628</strain>
    </source>
</reference>
<evidence type="ECO:0000259" key="3">
    <source>
        <dbReference type="Pfam" id="PF13359"/>
    </source>
</evidence>
<protein>
    <submittedName>
        <fullName evidence="4">DDE superfamily endonuclease</fullName>
    </submittedName>
</protein>
<dbReference type="Proteomes" id="UP001458880">
    <property type="component" value="Unassembled WGS sequence"/>
</dbReference>
<gene>
    <name evidence="4" type="ORF">QE152_g29015</name>
</gene>
<dbReference type="Pfam" id="PF13359">
    <property type="entry name" value="DDE_Tnp_4"/>
    <property type="match status" value="1"/>
</dbReference>
<proteinExistence type="predicted"/>
<keyword evidence="4" id="KW-0378">Hydrolase</keyword>
<evidence type="ECO:0000256" key="1">
    <source>
        <dbReference type="ARBA" id="ARBA00001968"/>
    </source>
</evidence>
<name>A0AAW1JI92_POPJA</name>
<keyword evidence="5" id="KW-1185">Reference proteome</keyword>
<evidence type="ECO:0000313" key="5">
    <source>
        <dbReference type="Proteomes" id="UP001458880"/>
    </source>
</evidence>
<sequence>MRQILPWQQIVDASQTENSIDNHNGVTNPGNSTAPLYFNSALASPIIGNENELKGADFEKRWNFPNCLGAVDGKHIKIKPPPESGSYFFKYKHFHGQDKLEESDDEATTNYSLILQLQNGDKPPRVTNYVESVVSSFTGDQFQRKENYFNTKVSVSRQVIEIAFALLKGRFRRLKYVDMNRTDLIPATVLAACVLHNICINCDSINEEYIQEGMNIEQIIENDHEEGFIQEANMDGRLLRNNLANMLWHQHGG</sequence>
<accession>A0AAW1JI92</accession>
<dbReference type="InterPro" id="IPR027806">
    <property type="entry name" value="HARBI1_dom"/>
</dbReference>
<evidence type="ECO:0000313" key="4">
    <source>
        <dbReference type="EMBL" id="KAK9703909.1"/>
    </source>
</evidence>
<dbReference type="AlphaFoldDB" id="A0AAW1JI92"/>
<comment type="caution">
    <text evidence="4">The sequence shown here is derived from an EMBL/GenBank/DDBJ whole genome shotgun (WGS) entry which is preliminary data.</text>
</comment>
<dbReference type="EMBL" id="JASPKY010000361">
    <property type="protein sequence ID" value="KAK9703909.1"/>
    <property type="molecule type" value="Genomic_DNA"/>
</dbReference>
<keyword evidence="4" id="KW-0255">Endonuclease</keyword>
<comment type="cofactor">
    <cofactor evidence="1">
        <name>a divalent metal cation</name>
        <dbReference type="ChEBI" id="CHEBI:60240"/>
    </cofactor>
</comment>
<organism evidence="4 5">
    <name type="scientific">Popillia japonica</name>
    <name type="common">Japanese beetle</name>
    <dbReference type="NCBI Taxonomy" id="7064"/>
    <lineage>
        <taxon>Eukaryota</taxon>
        <taxon>Metazoa</taxon>
        <taxon>Ecdysozoa</taxon>
        <taxon>Arthropoda</taxon>
        <taxon>Hexapoda</taxon>
        <taxon>Insecta</taxon>
        <taxon>Pterygota</taxon>
        <taxon>Neoptera</taxon>
        <taxon>Endopterygota</taxon>
        <taxon>Coleoptera</taxon>
        <taxon>Polyphaga</taxon>
        <taxon>Scarabaeiformia</taxon>
        <taxon>Scarabaeidae</taxon>
        <taxon>Rutelinae</taxon>
        <taxon>Popillia</taxon>
    </lineage>
</organism>